<evidence type="ECO:0000313" key="2">
    <source>
        <dbReference type="EMBL" id="KNZ52415.1"/>
    </source>
</evidence>
<organism evidence="2 3">
    <name type="scientific">Puccinia sorghi</name>
    <dbReference type="NCBI Taxonomy" id="27349"/>
    <lineage>
        <taxon>Eukaryota</taxon>
        <taxon>Fungi</taxon>
        <taxon>Dikarya</taxon>
        <taxon>Basidiomycota</taxon>
        <taxon>Pucciniomycotina</taxon>
        <taxon>Pucciniomycetes</taxon>
        <taxon>Pucciniales</taxon>
        <taxon>Pucciniaceae</taxon>
        <taxon>Puccinia</taxon>
    </lineage>
</organism>
<gene>
    <name evidence="2" type="ORF">VP01_3585g2</name>
</gene>
<dbReference type="PANTHER" id="PTHR33246:SF51">
    <property type="entry name" value="MYB_SANT-LIKE DOMAIN-CONTAINING PROTEIN"/>
    <property type="match status" value="1"/>
</dbReference>
<dbReference type="PANTHER" id="PTHR33246">
    <property type="entry name" value="CCHC-TYPE DOMAIN-CONTAINING PROTEIN"/>
    <property type="match status" value="1"/>
</dbReference>
<evidence type="ECO:0000256" key="1">
    <source>
        <dbReference type="SAM" id="MobiDB-lite"/>
    </source>
</evidence>
<reference evidence="2 3" key="1">
    <citation type="submission" date="2015-08" db="EMBL/GenBank/DDBJ databases">
        <title>Next Generation Sequencing and Analysis of the Genome of Puccinia sorghi L Schw, the Causal Agent of Maize Common Rust.</title>
        <authorList>
            <person name="Rochi L."/>
            <person name="Burguener G."/>
            <person name="Darino M."/>
            <person name="Turjanski A."/>
            <person name="Kreff E."/>
            <person name="Dieguez M.J."/>
            <person name="Sacco F."/>
        </authorList>
    </citation>
    <scope>NUCLEOTIDE SEQUENCE [LARGE SCALE GENOMIC DNA]</scope>
    <source>
        <strain evidence="2 3">RO10H11247</strain>
    </source>
</reference>
<protein>
    <submittedName>
        <fullName evidence="2">Uncharacterized protein</fullName>
    </submittedName>
</protein>
<name>A0A0L6UX49_9BASI</name>
<accession>A0A0L6UX49</accession>
<dbReference type="OrthoDB" id="2507728at2759"/>
<sequence>MELNLTGPQMRQHFDTYKAKYCRTKDFERNTGAGIEEEEGYSTLHHKLEAICPYFDHMDALFKDKPNVIPMSTFDSSASDEKDGIGNPIPLDKSQLSTNQTVLTGSEETPQAVFSCNISSSNVVFD</sequence>
<dbReference type="EMBL" id="LAVV01008596">
    <property type="protein sequence ID" value="KNZ52415.1"/>
    <property type="molecule type" value="Genomic_DNA"/>
</dbReference>
<dbReference type="AlphaFoldDB" id="A0A0L6UX49"/>
<keyword evidence="3" id="KW-1185">Reference proteome</keyword>
<comment type="caution">
    <text evidence="2">The sequence shown here is derived from an EMBL/GenBank/DDBJ whole genome shotgun (WGS) entry which is preliminary data.</text>
</comment>
<feature type="region of interest" description="Disordered" evidence="1">
    <location>
        <begin position="73"/>
        <end position="93"/>
    </location>
</feature>
<proteinExistence type="predicted"/>
<dbReference type="VEuPathDB" id="FungiDB:VP01_3585g2"/>
<evidence type="ECO:0000313" key="3">
    <source>
        <dbReference type="Proteomes" id="UP000037035"/>
    </source>
</evidence>
<dbReference type="Proteomes" id="UP000037035">
    <property type="component" value="Unassembled WGS sequence"/>
</dbReference>